<dbReference type="AlphaFoldDB" id="A0A6N8EID8"/>
<dbReference type="InterPro" id="IPR011716">
    <property type="entry name" value="TPR-3"/>
</dbReference>
<dbReference type="InterPro" id="IPR005415">
    <property type="entry name" value="T3SS_Ca_resp_chp_LcrH/SycD"/>
</dbReference>
<dbReference type="SUPFAM" id="SSF48452">
    <property type="entry name" value="TPR-like"/>
    <property type="match status" value="1"/>
</dbReference>
<dbReference type="Gene3D" id="1.25.40.10">
    <property type="entry name" value="Tetratricopeptide repeat domain"/>
    <property type="match status" value="1"/>
</dbReference>
<reference evidence="3 4" key="1">
    <citation type="submission" date="2019-11" db="EMBL/GenBank/DDBJ databases">
        <title>Whole-genome sequence of the anaerobic purple sulfur bacterium Allochromatium palmeri DSM 15591.</title>
        <authorList>
            <person name="Kyndt J.A."/>
            <person name="Meyer T.E."/>
        </authorList>
    </citation>
    <scope>NUCLEOTIDE SEQUENCE [LARGE SCALE GENOMIC DNA]</scope>
    <source>
        <strain evidence="3 4">DSM 15591</strain>
    </source>
</reference>
<comment type="similarity">
    <text evidence="1">Belongs to the LcrH/SycD chaperone family.</text>
</comment>
<dbReference type="Pfam" id="PF07720">
    <property type="entry name" value="TPR_3"/>
    <property type="match status" value="1"/>
</dbReference>
<gene>
    <name evidence="3" type="ORF">GJ668_15540</name>
</gene>
<proteinExistence type="inferred from homology"/>
<dbReference type="RefSeq" id="WP_155451049.1">
    <property type="nucleotide sequence ID" value="NZ_WNKT01000042.1"/>
</dbReference>
<dbReference type="InterPro" id="IPR016379">
    <property type="entry name" value="T3SS_Ca_resp_chp_LcrH/SycD_sub"/>
</dbReference>
<sequence>MSASPEELTDSLVSEVSEDDLAQITADFIKNGKTLRELKGVTRDELEAVYQVAYQLYSGGDYEKARKLFEFLCFFDHLERKYWLGMGGCRQMLKQYEPAIEAYSLAMLLDSNDPLPPFHAAECHIALGHRDAAISGLTAALEWSTEGSEHQALRERAKALRAILEESAPAAAEEG</sequence>
<accession>A0A6N8EID8</accession>
<evidence type="ECO:0000256" key="1">
    <source>
        <dbReference type="ARBA" id="ARBA00010244"/>
    </source>
</evidence>
<dbReference type="OrthoDB" id="8591320at2"/>
<evidence type="ECO:0000256" key="2">
    <source>
        <dbReference type="ARBA" id="ARBA00023186"/>
    </source>
</evidence>
<dbReference type="Proteomes" id="UP000434044">
    <property type="component" value="Unassembled WGS sequence"/>
</dbReference>
<evidence type="ECO:0000313" key="4">
    <source>
        <dbReference type="Proteomes" id="UP000434044"/>
    </source>
</evidence>
<name>A0A6N8EID8_9GAMM</name>
<dbReference type="EMBL" id="WNKT01000042">
    <property type="protein sequence ID" value="MTW22486.1"/>
    <property type="molecule type" value="Genomic_DNA"/>
</dbReference>
<organism evidence="3 4">
    <name type="scientific">Allochromatium palmeri</name>
    <dbReference type="NCBI Taxonomy" id="231048"/>
    <lineage>
        <taxon>Bacteria</taxon>
        <taxon>Pseudomonadati</taxon>
        <taxon>Pseudomonadota</taxon>
        <taxon>Gammaproteobacteria</taxon>
        <taxon>Chromatiales</taxon>
        <taxon>Chromatiaceae</taxon>
        <taxon>Allochromatium</taxon>
    </lineage>
</organism>
<dbReference type="PIRSF" id="PIRSF003165">
    <property type="entry name" value="Chaperone_SicA"/>
    <property type="match status" value="1"/>
</dbReference>
<evidence type="ECO:0000313" key="3">
    <source>
        <dbReference type="EMBL" id="MTW22486.1"/>
    </source>
</evidence>
<keyword evidence="4" id="KW-1185">Reference proteome</keyword>
<dbReference type="PRINTS" id="PR01595">
    <property type="entry name" value="SYCDCHAPRONE"/>
</dbReference>
<keyword evidence="2" id="KW-0143">Chaperone</keyword>
<comment type="caution">
    <text evidence="3">The sequence shown here is derived from an EMBL/GenBank/DDBJ whole genome shotgun (WGS) entry which is preliminary data.</text>
</comment>
<dbReference type="NCBIfam" id="TIGR02552">
    <property type="entry name" value="LcrH_SycD"/>
    <property type="match status" value="1"/>
</dbReference>
<dbReference type="InterPro" id="IPR011990">
    <property type="entry name" value="TPR-like_helical_dom_sf"/>
</dbReference>
<protein>
    <submittedName>
        <fullName evidence="3">CesD/SycD/LcrH family type III secretion system chaperone</fullName>
    </submittedName>
</protein>